<dbReference type="PROSITE" id="PS51212">
    <property type="entry name" value="WSC"/>
    <property type="match status" value="1"/>
</dbReference>
<organism evidence="4 5">
    <name type="scientific">Anthostomella pinea</name>
    <dbReference type="NCBI Taxonomy" id="933095"/>
    <lineage>
        <taxon>Eukaryota</taxon>
        <taxon>Fungi</taxon>
        <taxon>Dikarya</taxon>
        <taxon>Ascomycota</taxon>
        <taxon>Pezizomycotina</taxon>
        <taxon>Sordariomycetes</taxon>
        <taxon>Xylariomycetidae</taxon>
        <taxon>Xylariales</taxon>
        <taxon>Xylariaceae</taxon>
        <taxon>Anthostomella</taxon>
    </lineage>
</organism>
<gene>
    <name evidence="4" type="ORF">KHLLAP_LOCUS11566</name>
</gene>
<dbReference type="Proteomes" id="UP001295740">
    <property type="component" value="Unassembled WGS sequence"/>
</dbReference>
<dbReference type="Pfam" id="PF01822">
    <property type="entry name" value="WSC"/>
    <property type="match status" value="1"/>
</dbReference>
<evidence type="ECO:0000256" key="1">
    <source>
        <dbReference type="ARBA" id="ARBA00022737"/>
    </source>
</evidence>
<keyword evidence="1" id="KW-0677">Repeat</keyword>
<name>A0AAI8VVB0_9PEZI</name>
<evidence type="ECO:0000313" key="4">
    <source>
        <dbReference type="EMBL" id="CAJ2511098.1"/>
    </source>
</evidence>
<dbReference type="InterPro" id="IPR002889">
    <property type="entry name" value="WSC_carb-bd"/>
</dbReference>
<keyword evidence="2" id="KW-0732">Signal</keyword>
<dbReference type="AlphaFoldDB" id="A0AAI8VVB0"/>
<dbReference type="EMBL" id="CAUWAG010000018">
    <property type="protein sequence ID" value="CAJ2511098.1"/>
    <property type="molecule type" value="Genomic_DNA"/>
</dbReference>
<evidence type="ECO:0000256" key="2">
    <source>
        <dbReference type="SAM" id="SignalP"/>
    </source>
</evidence>
<keyword evidence="5" id="KW-1185">Reference proteome</keyword>
<evidence type="ECO:0000313" key="5">
    <source>
        <dbReference type="Proteomes" id="UP001295740"/>
    </source>
</evidence>
<reference evidence="4" key="1">
    <citation type="submission" date="2023-10" db="EMBL/GenBank/DDBJ databases">
        <authorList>
            <person name="Hackl T."/>
        </authorList>
    </citation>
    <scope>NUCLEOTIDE SEQUENCE</scope>
</reference>
<dbReference type="PANTHER" id="PTHR45964">
    <property type="entry name" value="WSCD FAMILY MEMBER CG9164"/>
    <property type="match status" value="1"/>
</dbReference>
<proteinExistence type="predicted"/>
<accession>A0AAI8VVB0</accession>
<protein>
    <submittedName>
        <fullName evidence="4">Uu.00g067230.m01.CDS01</fullName>
    </submittedName>
</protein>
<evidence type="ECO:0000259" key="3">
    <source>
        <dbReference type="PROSITE" id="PS51212"/>
    </source>
</evidence>
<comment type="caution">
    <text evidence="4">The sequence shown here is derived from an EMBL/GenBank/DDBJ whole genome shotgun (WGS) entry which is preliminary data.</text>
</comment>
<dbReference type="PANTHER" id="PTHR45964:SF5">
    <property type="entry name" value="WSCD FAMILY MEMBER CG9164"/>
    <property type="match status" value="1"/>
</dbReference>
<feature type="signal peptide" evidence="2">
    <location>
        <begin position="1"/>
        <end position="20"/>
    </location>
</feature>
<feature type="chain" id="PRO_5042587392" evidence="2">
    <location>
        <begin position="21"/>
        <end position="127"/>
    </location>
</feature>
<sequence>MQLTTILPALATLVFPVVNAAAIDPWRPADWVSLGCYKDSREDRLLEFLSPLSGDKMTVVKCKYACRNADDSFNAAGLEYGGECFCGDLSDKILGRPTTGCLTECTGNENQTCGGPDRIDIYTVLDV</sequence>
<dbReference type="InterPro" id="IPR051589">
    <property type="entry name" value="Sialate-O-sulfotransferase"/>
</dbReference>
<dbReference type="SMART" id="SM00321">
    <property type="entry name" value="WSC"/>
    <property type="match status" value="1"/>
</dbReference>
<feature type="domain" description="WSC" evidence="3">
    <location>
        <begin position="30"/>
        <end position="125"/>
    </location>
</feature>